<feature type="region of interest" description="Disordered" evidence="1">
    <location>
        <begin position="1"/>
        <end position="56"/>
    </location>
</feature>
<reference evidence="2" key="2">
    <citation type="submission" date="2020-10" db="EMBL/GenBank/DDBJ databases">
        <authorList>
            <person name="Cooper E.A."/>
            <person name="Brenton Z.W."/>
            <person name="Flinn B.S."/>
            <person name="Jenkins J."/>
            <person name="Shu S."/>
            <person name="Flowers D."/>
            <person name="Luo F."/>
            <person name="Wang Y."/>
            <person name="Xia P."/>
            <person name="Barry K."/>
            <person name="Daum C."/>
            <person name="Lipzen A."/>
            <person name="Yoshinaga Y."/>
            <person name="Schmutz J."/>
            <person name="Saski C."/>
            <person name="Vermerris W."/>
            <person name="Kresovich S."/>
        </authorList>
    </citation>
    <scope>NUCLEOTIDE SEQUENCE</scope>
</reference>
<proteinExistence type="predicted"/>
<gene>
    <name evidence="2" type="ORF">BDA96_04G346200</name>
</gene>
<evidence type="ECO:0000313" key="3">
    <source>
        <dbReference type="Proteomes" id="UP000807115"/>
    </source>
</evidence>
<dbReference type="EMBL" id="CM027683">
    <property type="protein sequence ID" value="KAG0535203.1"/>
    <property type="molecule type" value="Genomic_DNA"/>
</dbReference>
<organism evidence="2 3">
    <name type="scientific">Sorghum bicolor</name>
    <name type="common">Sorghum</name>
    <name type="synonym">Sorghum vulgare</name>
    <dbReference type="NCBI Taxonomy" id="4558"/>
    <lineage>
        <taxon>Eukaryota</taxon>
        <taxon>Viridiplantae</taxon>
        <taxon>Streptophyta</taxon>
        <taxon>Embryophyta</taxon>
        <taxon>Tracheophyta</taxon>
        <taxon>Spermatophyta</taxon>
        <taxon>Magnoliopsida</taxon>
        <taxon>Liliopsida</taxon>
        <taxon>Poales</taxon>
        <taxon>Poaceae</taxon>
        <taxon>PACMAD clade</taxon>
        <taxon>Panicoideae</taxon>
        <taxon>Andropogonodae</taxon>
        <taxon>Andropogoneae</taxon>
        <taxon>Sorghinae</taxon>
        <taxon>Sorghum</taxon>
    </lineage>
</organism>
<name>A0A921R8U5_SORBI</name>
<comment type="caution">
    <text evidence="2">The sequence shown here is derived from an EMBL/GenBank/DDBJ whole genome shotgun (WGS) entry which is preliminary data.</text>
</comment>
<dbReference type="Proteomes" id="UP000807115">
    <property type="component" value="Chromosome 4"/>
</dbReference>
<feature type="region of interest" description="Disordered" evidence="1">
    <location>
        <begin position="70"/>
        <end position="107"/>
    </location>
</feature>
<sequence length="145" mass="15775">MQCTTRPRPSPCAPGVEAFALSRPRPRPRPTPPASCVRRASEPDRLPVPHPVAGTERRLPASFREATYAAAAREGRRRRPRPRGRACGVEQVARRHRSGPSDTAASSRPVLTCLCGQGWRGRSGATRWPCPGAVTACPILYFSLV</sequence>
<protein>
    <submittedName>
        <fullName evidence="2">Uncharacterized protein</fullName>
    </submittedName>
</protein>
<accession>A0A921R8U5</accession>
<evidence type="ECO:0000256" key="1">
    <source>
        <dbReference type="SAM" id="MobiDB-lite"/>
    </source>
</evidence>
<feature type="compositionally biased region" description="Basic residues" evidence="1">
    <location>
        <begin position="75"/>
        <end position="84"/>
    </location>
</feature>
<evidence type="ECO:0000313" key="2">
    <source>
        <dbReference type="EMBL" id="KAG0535203.1"/>
    </source>
</evidence>
<reference evidence="2" key="1">
    <citation type="journal article" date="2019" name="BMC Genomics">
        <title>A new reference genome for Sorghum bicolor reveals high levels of sequence similarity between sweet and grain genotypes: implications for the genetics of sugar metabolism.</title>
        <authorList>
            <person name="Cooper E.A."/>
            <person name="Brenton Z.W."/>
            <person name="Flinn B.S."/>
            <person name="Jenkins J."/>
            <person name="Shu S."/>
            <person name="Flowers D."/>
            <person name="Luo F."/>
            <person name="Wang Y."/>
            <person name="Xia P."/>
            <person name="Barry K."/>
            <person name="Daum C."/>
            <person name="Lipzen A."/>
            <person name="Yoshinaga Y."/>
            <person name="Schmutz J."/>
            <person name="Saski C."/>
            <person name="Vermerris W."/>
            <person name="Kresovich S."/>
        </authorList>
    </citation>
    <scope>NUCLEOTIDE SEQUENCE</scope>
</reference>
<dbReference type="AlphaFoldDB" id="A0A921R8U5"/>